<dbReference type="Gene3D" id="3.40.50.300">
    <property type="entry name" value="P-loop containing nucleotide triphosphate hydrolases"/>
    <property type="match status" value="1"/>
</dbReference>
<sequence length="376" mass="42352">MNSNLAPAYQISIGDCWVLWFKKSNSYSIIDNEFKNLLDLFINSKSENQFKSKILQDDSLADSEELFQTILKYLANCNLPITTVENEIASLDTSRRNISKYYNINGKTLKVNYDCELVLKTVHPSIAHCLTSNITAIDVTFDIYLKANKLYLFKDEKLIISAPKLDYHKIQGKFIMQLLCTIHNQPESEWIGTFHGSTITNEKSSILIIGESGKGKSTLCAVLTASGFKLLADDVSPMLSKTEDIYFNPGAISIKEGAFKTLDTIIPNFNALPNIVFNKSKGVLKYVPCTTPEKLHYPCDAVVLVNYSTDSKTSLQKVSIKKMLETLIPDSWLSPNPHHAQQFLNWLQRISIYELTYSNNSEATNEISKLFNAANN</sequence>
<protein>
    <recommendedName>
        <fullName evidence="3">Serine kinase</fullName>
    </recommendedName>
</protein>
<dbReference type="RefSeq" id="WP_157362759.1">
    <property type="nucleotide sequence ID" value="NZ_WOWS01000002.1"/>
</dbReference>
<organism evidence="1 2">
    <name type="scientific">Winogradskyella endarachnes</name>
    <dbReference type="NCBI Taxonomy" id="2681965"/>
    <lineage>
        <taxon>Bacteria</taxon>
        <taxon>Pseudomonadati</taxon>
        <taxon>Bacteroidota</taxon>
        <taxon>Flavobacteriia</taxon>
        <taxon>Flavobacteriales</taxon>
        <taxon>Flavobacteriaceae</taxon>
        <taxon>Winogradskyella</taxon>
    </lineage>
</organism>
<dbReference type="Proteomes" id="UP000478208">
    <property type="component" value="Unassembled WGS sequence"/>
</dbReference>
<keyword evidence="2" id="KW-1185">Reference proteome</keyword>
<dbReference type="AlphaFoldDB" id="A0A6L6UAR8"/>
<dbReference type="InterPro" id="IPR027417">
    <property type="entry name" value="P-loop_NTPase"/>
</dbReference>
<gene>
    <name evidence="1" type="ORF">GN138_05320</name>
</gene>
<proteinExistence type="predicted"/>
<dbReference type="EMBL" id="WOWS01000002">
    <property type="protein sequence ID" value="MUU77854.1"/>
    <property type="molecule type" value="Genomic_DNA"/>
</dbReference>
<evidence type="ECO:0000313" key="2">
    <source>
        <dbReference type="Proteomes" id="UP000478208"/>
    </source>
</evidence>
<dbReference type="SUPFAM" id="SSF53795">
    <property type="entry name" value="PEP carboxykinase-like"/>
    <property type="match status" value="1"/>
</dbReference>
<accession>A0A6L6UAR8</accession>
<comment type="caution">
    <text evidence="1">The sequence shown here is derived from an EMBL/GenBank/DDBJ whole genome shotgun (WGS) entry which is preliminary data.</text>
</comment>
<reference evidence="1 2" key="1">
    <citation type="submission" date="2019-12" db="EMBL/GenBank/DDBJ databases">
        <authorList>
            <person name="Li J."/>
        </authorList>
    </citation>
    <scope>NUCLEOTIDE SEQUENCE [LARGE SCALE GENOMIC DNA]</scope>
    <source>
        <strain evidence="1 2">HL2-2</strain>
    </source>
</reference>
<evidence type="ECO:0000313" key="1">
    <source>
        <dbReference type="EMBL" id="MUU77854.1"/>
    </source>
</evidence>
<evidence type="ECO:0008006" key="3">
    <source>
        <dbReference type="Google" id="ProtNLM"/>
    </source>
</evidence>
<name>A0A6L6UAR8_9FLAO</name>